<dbReference type="AlphaFoldDB" id="A0A072RDV1"/>
<dbReference type="Pfam" id="PF07598">
    <property type="entry name" value="DUF1561"/>
    <property type="match status" value="1"/>
</dbReference>
<dbReference type="Proteomes" id="UP000031740">
    <property type="component" value="Unassembled WGS sequence"/>
</dbReference>
<dbReference type="HOGENOM" id="CLU_036280_0_0_5"/>
<feature type="compositionally biased region" description="Polar residues" evidence="1">
    <location>
        <begin position="629"/>
        <end position="640"/>
    </location>
</feature>
<evidence type="ECO:0000256" key="2">
    <source>
        <dbReference type="SAM" id="SignalP"/>
    </source>
</evidence>
<feature type="region of interest" description="Disordered" evidence="1">
    <location>
        <begin position="619"/>
        <end position="649"/>
    </location>
</feature>
<dbReference type="InterPro" id="IPR011455">
    <property type="entry name" value="DUF1561"/>
</dbReference>
<protein>
    <recommendedName>
        <fullName evidence="5">Ricin B lectin domain-containing protein</fullName>
    </recommendedName>
</protein>
<accession>A0A072RDV1</accession>
<feature type="chain" id="PRO_5001682147" description="Ricin B lectin domain-containing protein" evidence="2">
    <location>
        <begin position="22"/>
        <end position="649"/>
    </location>
</feature>
<sequence length="649" mass="73528">MKLKLFFFFLSLLLTIQTSSAAPVPGVIQRPPDRPNDKVIQIRVHTESEYCYAPMFTGGMGYIYIDNCSSYRVKAARYDLFQRVAWNINDTWLCMTAPDSVTGIDENSTADWGYLLLKPCVINDQNQRWIIKDGSFYTADEKFRVKDFNWYAYISKDSKASYDHKLTFKMKDWSSTVSRPGNISLKTYVAWLYVSVSPPLFALYYLQNDSSSLSKTPLPLYYNPENGHIAQYYGSSGSLYCMASKQTDSQDWNWVQWTECTDKIPSKKDSTFWDVSQLNENEGFILDHMGNPLRVTQYGSHWGVPYTAKTSYILKDTTNFPTSKFILSTDIEQWNRYTNGNLGETLPFCPAPGKKEILQNSPTRAKRQLPPEFTLTPEWKKRLWEIARSTKDGTERIGFCGVCMVHVAQMLAELQERYQGPIYRDRDGYFFNTQEGVDVFTSLRSRFLSLTTRLEMTESFSATPFTPTEDRHERANRASSVMISTFLPDYMWRSSAVARTSSEIGNTLLTLLRRPPGTLGFVVVVRDNADHTGYVAHAQPVLNTNQGLILISTNAPGLSFEDFTNHLTPIPATKEGLGRLVSYLSVRGSQSIHSVSTFEMVSLTLPSFNVYMSQDNCTGEGDHRRGSGQLPSTSSINECASGSGRCTPR</sequence>
<evidence type="ECO:0000313" key="4">
    <source>
        <dbReference type="Proteomes" id="UP000031740"/>
    </source>
</evidence>
<proteinExistence type="predicted"/>
<evidence type="ECO:0008006" key="5">
    <source>
        <dbReference type="Google" id="ProtNLM"/>
    </source>
</evidence>
<feature type="signal peptide" evidence="2">
    <location>
        <begin position="1"/>
        <end position="21"/>
    </location>
</feature>
<evidence type="ECO:0000256" key="1">
    <source>
        <dbReference type="SAM" id="MobiDB-lite"/>
    </source>
</evidence>
<gene>
    <name evidence="3" type="ORF">H710_00861</name>
</gene>
<organism evidence="3 4">
    <name type="scientific">Bartonella bacilliformis Ver097</name>
    <dbReference type="NCBI Taxonomy" id="1293911"/>
    <lineage>
        <taxon>Bacteria</taxon>
        <taxon>Pseudomonadati</taxon>
        <taxon>Pseudomonadota</taxon>
        <taxon>Alphaproteobacteria</taxon>
        <taxon>Hyphomicrobiales</taxon>
        <taxon>Bartonellaceae</taxon>
        <taxon>Bartonella</taxon>
    </lineage>
</organism>
<dbReference type="EMBL" id="ASIV01000005">
    <property type="protein sequence ID" value="KEG19649.1"/>
    <property type="molecule type" value="Genomic_DNA"/>
</dbReference>
<dbReference type="STRING" id="1293911.H710_00861"/>
<dbReference type="RefSeq" id="WP_041849593.1">
    <property type="nucleotide sequence ID" value="NZ_KL503804.1"/>
</dbReference>
<reference evidence="3 4" key="1">
    <citation type="submission" date="2013-04" db="EMBL/GenBank/DDBJ databases">
        <title>The Genome Sequence of Bartonella bacilliformis Ver097.</title>
        <authorList>
            <consortium name="The Broad Institute Genomics Platform"/>
            <consortium name="The Broad Institute Genome Sequencing Center for Infectious Disease"/>
            <person name="Feldgarden M."/>
            <person name="Kirby J."/>
            <person name="Birtles R."/>
            <person name="Dasch G."/>
            <person name="Hendrix L."/>
            <person name="Koehler J."/>
            <person name="Walker B."/>
            <person name="Young S.K."/>
            <person name="Zeng Q."/>
            <person name="Gargeya S."/>
            <person name="Fitzgerald M."/>
            <person name="Haas B."/>
            <person name="Abouelleil A."/>
            <person name="Allen A.W."/>
            <person name="Alvarado L."/>
            <person name="Arachchi H.M."/>
            <person name="Berlin A.M."/>
            <person name="Chapman S.B."/>
            <person name="Gainer-Dewar J."/>
            <person name="Goldberg J."/>
            <person name="Griggs A."/>
            <person name="Gujja S."/>
            <person name="Hansen M."/>
            <person name="Howarth C."/>
            <person name="Imamovic A."/>
            <person name="Ireland A."/>
            <person name="Larimer J."/>
            <person name="McCowan C."/>
            <person name="Murphy C."/>
            <person name="Pearson M."/>
            <person name="Poon T.W."/>
            <person name="Priest M."/>
            <person name="Roberts A."/>
            <person name="Saif S."/>
            <person name="Shea T."/>
            <person name="Sisk P."/>
            <person name="Sykes S."/>
            <person name="Wortman J."/>
            <person name="Nusbaum C."/>
            <person name="Birren B."/>
        </authorList>
    </citation>
    <scope>NUCLEOTIDE SEQUENCE [LARGE SCALE GENOMIC DNA]</scope>
    <source>
        <strain evidence="3 4">Ver097</strain>
    </source>
</reference>
<dbReference type="PATRIC" id="fig|1293911.3.peg.893"/>
<evidence type="ECO:0000313" key="3">
    <source>
        <dbReference type="EMBL" id="KEG19649.1"/>
    </source>
</evidence>
<keyword evidence="2" id="KW-0732">Signal</keyword>
<name>A0A072RDV1_BARBA</name>
<comment type="caution">
    <text evidence="3">The sequence shown here is derived from an EMBL/GenBank/DDBJ whole genome shotgun (WGS) entry which is preliminary data.</text>
</comment>